<gene>
    <name evidence="1" type="ORF">KCX82_04785</name>
</gene>
<proteinExistence type="predicted"/>
<dbReference type="SUPFAM" id="SSF48695">
    <property type="entry name" value="Multiheme cytochromes"/>
    <property type="match status" value="1"/>
</dbReference>
<dbReference type="AlphaFoldDB" id="A0A8J7VY50"/>
<dbReference type="InterPro" id="IPR036280">
    <property type="entry name" value="Multihaem_cyt_sf"/>
</dbReference>
<dbReference type="Pfam" id="PF09719">
    <property type="entry name" value="C_GCAxxG_C_C"/>
    <property type="match status" value="1"/>
</dbReference>
<accession>A0A8J7VY50</accession>
<name>A0A8J7VY50_9FIRM</name>
<organism evidence="1 2">
    <name type="scientific">Sinanaerobacter chloroacetimidivorans</name>
    <dbReference type="NCBI Taxonomy" id="2818044"/>
    <lineage>
        <taxon>Bacteria</taxon>
        <taxon>Bacillati</taxon>
        <taxon>Bacillota</taxon>
        <taxon>Clostridia</taxon>
        <taxon>Peptostreptococcales</taxon>
        <taxon>Anaerovoracaceae</taxon>
        <taxon>Sinanaerobacter</taxon>
    </lineage>
</organism>
<dbReference type="RefSeq" id="WP_227017307.1">
    <property type="nucleotide sequence ID" value="NZ_JAGSND010000002.1"/>
</dbReference>
<reference evidence="1" key="2">
    <citation type="submission" date="2021-04" db="EMBL/GenBank/DDBJ databases">
        <authorList>
            <person name="Liu J."/>
        </authorList>
    </citation>
    <scope>NUCLEOTIDE SEQUENCE</scope>
    <source>
        <strain evidence="1">BAD-6</strain>
    </source>
</reference>
<comment type="caution">
    <text evidence="1">The sequence shown here is derived from an EMBL/GenBank/DDBJ whole genome shotgun (WGS) entry which is preliminary data.</text>
</comment>
<dbReference type="Proteomes" id="UP000675664">
    <property type="component" value="Unassembled WGS sequence"/>
</dbReference>
<keyword evidence="2" id="KW-1185">Reference proteome</keyword>
<reference evidence="1" key="1">
    <citation type="submission" date="2021-04" db="EMBL/GenBank/DDBJ databases">
        <title>Sinoanaerobacter chloroacetimidivorans sp. nov., an obligate anaerobic bacterium isolated from anaerobic sludge.</title>
        <authorList>
            <person name="Bao Y."/>
        </authorList>
    </citation>
    <scope>NUCLEOTIDE SEQUENCE</scope>
    <source>
        <strain evidence="1">BAD-6</strain>
    </source>
</reference>
<protein>
    <submittedName>
        <fullName evidence="1">C-GCAxxG-C-C family protein</fullName>
    </submittedName>
</protein>
<evidence type="ECO:0000313" key="1">
    <source>
        <dbReference type="EMBL" id="MBR0597179.1"/>
    </source>
</evidence>
<dbReference type="InterPro" id="IPR010181">
    <property type="entry name" value="CGCAxxGCC_motif"/>
</dbReference>
<sequence>MSDEMSVEARNKSGNYFKEGYNCAEAVFLTFRELLAPEIDPALVKLMTGFGGGVGQSGCMCGALSGAIVALNMIKGRTSNLESREEAYQYAKEFSERFVEKYSVTCCRALNPYPFETKEHLTNCLKITGNTSKMLMEFIEEKGLV</sequence>
<dbReference type="EMBL" id="JAGSND010000002">
    <property type="protein sequence ID" value="MBR0597179.1"/>
    <property type="molecule type" value="Genomic_DNA"/>
</dbReference>
<evidence type="ECO:0000313" key="2">
    <source>
        <dbReference type="Proteomes" id="UP000675664"/>
    </source>
</evidence>
<dbReference type="NCBIfam" id="TIGR01909">
    <property type="entry name" value="C_GCAxxG_C_C"/>
    <property type="match status" value="1"/>
</dbReference>